<comment type="similarity">
    <text evidence="8">Belongs to the methyltransferase superfamily.</text>
</comment>
<reference evidence="10" key="2">
    <citation type="submission" date="2023-10" db="EMBL/GenBank/DDBJ databases">
        <authorList>
            <person name="Koga R."/>
            <person name="Fukatsu T."/>
        </authorList>
    </citation>
    <scope>NUCLEOTIDE SEQUENCE</scope>
    <source>
        <strain evidence="10">Kw-01</strain>
    </source>
</reference>
<evidence type="ECO:0000256" key="8">
    <source>
        <dbReference type="HAMAP-Rule" id="MF_00835"/>
    </source>
</evidence>
<dbReference type="GO" id="GO:0010340">
    <property type="term" value="F:carboxyl-O-methyltransferase activity"/>
    <property type="evidence" value="ECO:0007669"/>
    <property type="project" value="UniProtKB-UniRule"/>
</dbReference>
<evidence type="ECO:0000313" key="10">
    <source>
        <dbReference type="EMBL" id="BET44723.1"/>
    </source>
</evidence>
<dbReference type="InterPro" id="IPR013216">
    <property type="entry name" value="Methyltransf_11"/>
</dbReference>
<gene>
    <name evidence="8 10" type="primary">bioC</name>
    <name evidence="10" type="ORF">ACHINZ_3950</name>
</gene>
<reference evidence="10" key="1">
    <citation type="journal article" date="2023" name="Front. Microbiol.">
        <title>Genome analysis of Candidatus Aschnera chinzeii, the bacterial endosymbiont of the blood-sucking bat fly Penicillidia jenynsii (Insecta: Diptera: Nycteribiidae).</title>
        <authorList>
            <person name="Koga R."/>
            <person name="Moriyama M."/>
            <person name="Nozaki T."/>
            <person name="Fukatsu T."/>
        </authorList>
    </citation>
    <scope>NUCLEOTIDE SEQUENCE</scope>
    <source>
        <strain evidence="10">Kw-01</strain>
    </source>
</reference>
<dbReference type="NCBIfam" id="TIGR02072">
    <property type="entry name" value="BioC"/>
    <property type="match status" value="1"/>
</dbReference>
<comment type="function">
    <text evidence="8">Converts the free carboxyl group of a malonyl-thioester to its methyl ester by transfer of a methyl group from S-adenosyl-L-methionine (SAM). It allows to synthesize pimeloyl-ACP via the fatty acid synthetic pathway.</text>
</comment>
<dbReference type="HAMAP" id="MF_00835">
    <property type="entry name" value="BioC"/>
    <property type="match status" value="1"/>
</dbReference>
<comment type="catalytic activity">
    <reaction evidence="1 8">
        <text>malonyl-[ACP] + S-adenosyl-L-methionine = malonyl-[ACP] methyl ester + S-adenosyl-L-homocysteine</text>
        <dbReference type="Rhea" id="RHEA:17105"/>
        <dbReference type="Rhea" id="RHEA-COMP:9623"/>
        <dbReference type="Rhea" id="RHEA-COMP:9954"/>
        <dbReference type="ChEBI" id="CHEBI:57856"/>
        <dbReference type="ChEBI" id="CHEBI:59789"/>
        <dbReference type="ChEBI" id="CHEBI:78449"/>
        <dbReference type="ChEBI" id="CHEBI:78845"/>
        <dbReference type="EC" id="2.1.1.197"/>
    </reaction>
</comment>
<evidence type="ECO:0000256" key="2">
    <source>
        <dbReference type="ARBA" id="ARBA00004746"/>
    </source>
</evidence>
<evidence type="ECO:0000259" key="9">
    <source>
        <dbReference type="Pfam" id="PF08241"/>
    </source>
</evidence>
<dbReference type="PANTHER" id="PTHR43861">
    <property type="entry name" value="TRANS-ACONITATE 2-METHYLTRANSFERASE-RELATED"/>
    <property type="match status" value="1"/>
</dbReference>
<keyword evidence="4 8" id="KW-0489">Methyltransferase</keyword>
<proteinExistence type="inferred from homology"/>
<accession>A0AAT9G4S1</accession>
<dbReference type="Pfam" id="PF08241">
    <property type="entry name" value="Methyltransf_11"/>
    <property type="match status" value="1"/>
</dbReference>
<dbReference type="GO" id="GO:0032259">
    <property type="term" value="P:methylation"/>
    <property type="evidence" value="ECO:0007669"/>
    <property type="project" value="UniProtKB-KW"/>
</dbReference>
<protein>
    <recommendedName>
        <fullName evidence="3 8">Malonyl-[acyl-carrier protein] O-methyltransferase</fullName>
        <shortName evidence="8">Malonyl-ACP O-methyltransferase</shortName>
        <ecNumber evidence="3 8">2.1.1.197</ecNumber>
    </recommendedName>
    <alternativeName>
        <fullName evidence="8">Biotin synthesis protein BioC</fullName>
    </alternativeName>
</protein>
<evidence type="ECO:0000256" key="7">
    <source>
        <dbReference type="ARBA" id="ARBA00022756"/>
    </source>
</evidence>
<comment type="pathway">
    <text evidence="2 8">Cofactor biosynthesis; biotin biosynthesis.</text>
</comment>
<dbReference type="InterPro" id="IPR029063">
    <property type="entry name" value="SAM-dependent_MTases_sf"/>
</dbReference>
<evidence type="ECO:0000256" key="4">
    <source>
        <dbReference type="ARBA" id="ARBA00022603"/>
    </source>
</evidence>
<keyword evidence="6 8" id="KW-0949">S-adenosyl-L-methionine</keyword>
<dbReference type="CDD" id="cd02440">
    <property type="entry name" value="AdoMet_MTases"/>
    <property type="match status" value="1"/>
</dbReference>
<dbReference type="PANTHER" id="PTHR43861:SF1">
    <property type="entry name" value="TRANS-ACONITATE 2-METHYLTRANSFERASE"/>
    <property type="match status" value="1"/>
</dbReference>
<keyword evidence="7 8" id="KW-0093">Biotin biosynthesis</keyword>
<keyword evidence="5 8" id="KW-0808">Transferase</keyword>
<sequence length="258" mass="29821">MNSLNKKLINKRVIAKSFGRAAKNYDKIAFFQQKSGKILFDSVSTIQSSDIILDAGCGTGYFSKQWKLIGKKVIALDLSLSMLYVAKEKKTAMSYIHADIELLPLKDETIDLCFSHLAIQWCENLYTALSELYRITKKGGIVAFSTILDGSLEELKQCLHKIDEYHHVNSFLTFKEIQSICNNWSCNFKQQTWHLIYPTFHKLLQSLKGIGATYLWNNRKHYGLMTKNYLNKLINNYPCINDEFPLTYKLVFGILYRE</sequence>
<dbReference type="AlphaFoldDB" id="A0AAT9G4S1"/>
<dbReference type="GO" id="GO:0102130">
    <property type="term" value="F:malonyl-CoA methyltransferase activity"/>
    <property type="evidence" value="ECO:0007669"/>
    <property type="project" value="UniProtKB-EC"/>
</dbReference>
<dbReference type="EC" id="2.1.1.197" evidence="3 8"/>
<dbReference type="Gene3D" id="3.40.50.150">
    <property type="entry name" value="Vaccinia Virus protein VP39"/>
    <property type="match status" value="1"/>
</dbReference>
<name>A0AAT9G4S1_9ENTR</name>
<dbReference type="EMBL" id="AP028961">
    <property type="protein sequence ID" value="BET44723.1"/>
    <property type="molecule type" value="Genomic_DNA"/>
</dbReference>
<feature type="domain" description="Methyltransferase type 11" evidence="9">
    <location>
        <begin position="53"/>
        <end position="144"/>
    </location>
</feature>
<organism evidence="10">
    <name type="scientific">Candidatus Aschnera chinzeii</name>
    <dbReference type="NCBI Taxonomy" id="1485666"/>
    <lineage>
        <taxon>Bacteria</taxon>
        <taxon>Pseudomonadati</taxon>
        <taxon>Pseudomonadota</taxon>
        <taxon>Gammaproteobacteria</taxon>
        <taxon>Enterobacterales</taxon>
        <taxon>Enterobacteriaceae</taxon>
        <taxon>Candidatus Aschnera</taxon>
    </lineage>
</organism>
<evidence type="ECO:0000256" key="6">
    <source>
        <dbReference type="ARBA" id="ARBA00022691"/>
    </source>
</evidence>
<evidence type="ECO:0000256" key="3">
    <source>
        <dbReference type="ARBA" id="ARBA00012327"/>
    </source>
</evidence>
<dbReference type="SUPFAM" id="SSF53335">
    <property type="entry name" value="S-adenosyl-L-methionine-dependent methyltransferases"/>
    <property type="match status" value="1"/>
</dbReference>
<dbReference type="GO" id="GO:0009102">
    <property type="term" value="P:biotin biosynthetic process"/>
    <property type="evidence" value="ECO:0007669"/>
    <property type="project" value="UniProtKB-UniRule"/>
</dbReference>
<evidence type="ECO:0000256" key="1">
    <source>
        <dbReference type="ARBA" id="ARBA00000852"/>
    </source>
</evidence>
<evidence type="ECO:0000256" key="5">
    <source>
        <dbReference type="ARBA" id="ARBA00022679"/>
    </source>
</evidence>
<dbReference type="GO" id="GO:0008757">
    <property type="term" value="F:S-adenosylmethionine-dependent methyltransferase activity"/>
    <property type="evidence" value="ECO:0007669"/>
    <property type="project" value="InterPro"/>
</dbReference>
<dbReference type="InterPro" id="IPR011814">
    <property type="entry name" value="BioC"/>
</dbReference>